<sequence>MKSDVVFGLEKAFWPTLLLAAAGVVCNAGIGRNHLFTKPFTGQDLLLKVKHALSSSSYPTPVD</sequence>
<dbReference type="STRING" id="320771.Cflav_PD2744"/>
<keyword evidence="1" id="KW-1133">Transmembrane helix</keyword>
<keyword evidence="3" id="KW-1185">Reference proteome</keyword>
<comment type="caution">
    <text evidence="2">The sequence shown here is derived from an EMBL/GenBank/DDBJ whole genome shotgun (WGS) entry which is preliminary data.</text>
</comment>
<dbReference type="Proteomes" id="UP000003688">
    <property type="component" value="Unassembled WGS sequence"/>
</dbReference>
<protein>
    <submittedName>
        <fullName evidence="2">Uncharacterized protein</fullName>
    </submittedName>
</protein>
<evidence type="ECO:0000313" key="3">
    <source>
        <dbReference type="Proteomes" id="UP000003688"/>
    </source>
</evidence>
<name>B9XJR4_PEDPL</name>
<evidence type="ECO:0000313" key="2">
    <source>
        <dbReference type="EMBL" id="EEF59940.1"/>
    </source>
</evidence>
<feature type="transmembrane region" description="Helical" evidence="1">
    <location>
        <begin position="12"/>
        <end position="30"/>
    </location>
</feature>
<proteinExistence type="predicted"/>
<gene>
    <name evidence="2" type="ORF">Cflav_PD2744</name>
</gene>
<organism evidence="2 3">
    <name type="scientific">Pedosphaera parvula (strain Ellin514)</name>
    <dbReference type="NCBI Taxonomy" id="320771"/>
    <lineage>
        <taxon>Bacteria</taxon>
        <taxon>Pseudomonadati</taxon>
        <taxon>Verrucomicrobiota</taxon>
        <taxon>Pedosphaerae</taxon>
        <taxon>Pedosphaerales</taxon>
        <taxon>Pedosphaeraceae</taxon>
        <taxon>Pedosphaera</taxon>
    </lineage>
</organism>
<dbReference type="EMBL" id="ABOX02000022">
    <property type="protein sequence ID" value="EEF59940.1"/>
    <property type="molecule type" value="Genomic_DNA"/>
</dbReference>
<evidence type="ECO:0000256" key="1">
    <source>
        <dbReference type="SAM" id="Phobius"/>
    </source>
</evidence>
<reference evidence="2 3" key="1">
    <citation type="journal article" date="2011" name="J. Bacteriol.">
        <title>Genome sequence of 'Pedosphaera parvula' Ellin514, an aerobic Verrucomicrobial isolate from pasture soil.</title>
        <authorList>
            <person name="Kant R."/>
            <person name="van Passel M.W."/>
            <person name="Sangwan P."/>
            <person name="Palva A."/>
            <person name="Lucas S."/>
            <person name="Copeland A."/>
            <person name="Lapidus A."/>
            <person name="Glavina Del Rio T."/>
            <person name="Dalin E."/>
            <person name="Tice H."/>
            <person name="Bruce D."/>
            <person name="Goodwin L."/>
            <person name="Pitluck S."/>
            <person name="Chertkov O."/>
            <person name="Larimer F.W."/>
            <person name="Land M.L."/>
            <person name="Hauser L."/>
            <person name="Brettin T.S."/>
            <person name="Detter J.C."/>
            <person name="Han S."/>
            <person name="de Vos W.M."/>
            <person name="Janssen P.H."/>
            <person name="Smidt H."/>
        </authorList>
    </citation>
    <scope>NUCLEOTIDE SEQUENCE [LARGE SCALE GENOMIC DNA]</scope>
    <source>
        <strain evidence="2 3">Ellin514</strain>
    </source>
</reference>
<accession>B9XJR4</accession>
<keyword evidence="1" id="KW-0472">Membrane</keyword>
<dbReference type="AlphaFoldDB" id="B9XJR4"/>
<keyword evidence="1" id="KW-0812">Transmembrane</keyword>